<feature type="region of interest" description="Disordered" evidence="16">
    <location>
        <begin position="1"/>
        <end position="37"/>
    </location>
</feature>
<evidence type="ECO:0000256" key="16">
    <source>
        <dbReference type="SAM" id="MobiDB-lite"/>
    </source>
</evidence>
<keyword evidence="11 14" id="KW-0175">Coiled coil</keyword>
<feature type="region of interest" description="Disordered" evidence="16">
    <location>
        <begin position="125"/>
        <end position="155"/>
    </location>
</feature>
<dbReference type="FunFam" id="3.30.40.10:FF:000040">
    <property type="entry name" value="E3 ubiquitin protein ligase"/>
    <property type="match status" value="1"/>
</dbReference>
<organism evidence="18 19">
    <name type="scientific">Cervus elaphus hippelaphus</name>
    <name type="common">European red deer</name>
    <dbReference type="NCBI Taxonomy" id="46360"/>
    <lineage>
        <taxon>Eukaryota</taxon>
        <taxon>Metazoa</taxon>
        <taxon>Chordata</taxon>
        <taxon>Craniata</taxon>
        <taxon>Vertebrata</taxon>
        <taxon>Euteleostomi</taxon>
        <taxon>Mammalia</taxon>
        <taxon>Eutheria</taxon>
        <taxon>Laurasiatheria</taxon>
        <taxon>Artiodactyla</taxon>
        <taxon>Ruminantia</taxon>
        <taxon>Pecora</taxon>
        <taxon>Cervidae</taxon>
        <taxon>Cervinae</taxon>
        <taxon>Cervus</taxon>
    </lineage>
</organism>
<evidence type="ECO:0000256" key="14">
    <source>
        <dbReference type="RuleBase" id="RU365038"/>
    </source>
</evidence>
<dbReference type="UniPathway" id="UPA00143"/>
<dbReference type="Pfam" id="PF26052">
    <property type="entry name" value="BRE1B"/>
    <property type="match status" value="1"/>
</dbReference>
<dbReference type="GO" id="GO:0033503">
    <property type="term" value="C:HULC complex"/>
    <property type="evidence" value="ECO:0007669"/>
    <property type="project" value="TreeGrafter"/>
</dbReference>
<evidence type="ECO:0000256" key="7">
    <source>
        <dbReference type="ARBA" id="ARBA00022771"/>
    </source>
</evidence>
<dbReference type="GO" id="GO:0016567">
    <property type="term" value="P:protein ubiquitination"/>
    <property type="evidence" value="ECO:0007669"/>
    <property type="project" value="UniProtKB-UniRule"/>
</dbReference>
<dbReference type="SMART" id="SM00184">
    <property type="entry name" value="RING"/>
    <property type="match status" value="1"/>
</dbReference>
<dbReference type="GO" id="GO:0061630">
    <property type="term" value="F:ubiquitin protein ligase activity"/>
    <property type="evidence" value="ECO:0007669"/>
    <property type="project" value="UniProtKB-EC"/>
</dbReference>
<feature type="region of interest" description="Disordered" evidence="16">
    <location>
        <begin position="454"/>
        <end position="569"/>
    </location>
</feature>
<keyword evidence="19" id="KW-1185">Reference proteome</keyword>
<name>A0A212CMT3_CEREH</name>
<dbReference type="PROSITE" id="PS00518">
    <property type="entry name" value="ZF_RING_1"/>
    <property type="match status" value="1"/>
</dbReference>
<dbReference type="InterPro" id="IPR058642">
    <property type="entry name" value="BRE1A/B-like_dom"/>
</dbReference>
<dbReference type="PANTHER" id="PTHR23163">
    <property type="entry name" value="RING FINGER PROTEIN-RELATED"/>
    <property type="match status" value="1"/>
</dbReference>
<dbReference type="InterPro" id="IPR001841">
    <property type="entry name" value="Znf_RING"/>
</dbReference>
<comment type="caution">
    <text evidence="18">The sequence shown here is derived from an EMBL/GenBank/DDBJ whole genome shotgun (WGS) entry which is preliminary data.</text>
</comment>
<comment type="similarity">
    <text evidence="4 14">Belongs to the BRE1 family.</text>
</comment>
<dbReference type="InterPro" id="IPR013956">
    <property type="entry name" value="E3_ubiquit_lig_Bre1"/>
</dbReference>
<dbReference type="InterPro" id="IPR017907">
    <property type="entry name" value="Znf_RING_CS"/>
</dbReference>
<dbReference type="Pfam" id="PF26095">
    <property type="entry name" value="CC_Bre1"/>
    <property type="match status" value="1"/>
</dbReference>
<feature type="compositionally biased region" description="Basic and acidic residues" evidence="16">
    <location>
        <begin position="139"/>
        <end position="151"/>
    </location>
</feature>
<feature type="compositionally biased region" description="Basic and acidic residues" evidence="16">
    <location>
        <begin position="505"/>
        <end position="569"/>
    </location>
</feature>
<dbReference type="SUPFAM" id="SSF57850">
    <property type="entry name" value="RING/U-box"/>
    <property type="match status" value="1"/>
</dbReference>
<dbReference type="AlphaFoldDB" id="A0A212CMT3"/>
<feature type="coiled-coil region" evidence="15">
    <location>
        <begin position="784"/>
        <end position="811"/>
    </location>
</feature>
<feature type="domain" description="RING-type" evidence="17">
    <location>
        <begin position="869"/>
        <end position="908"/>
    </location>
</feature>
<feature type="coiled-coil region" evidence="15">
    <location>
        <begin position="51"/>
        <end position="85"/>
    </location>
</feature>
<evidence type="ECO:0000256" key="6">
    <source>
        <dbReference type="ARBA" id="ARBA00022723"/>
    </source>
</evidence>
<dbReference type="InterPro" id="IPR013083">
    <property type="entry name" value="Znf_RING/FYVE/PHD"/>
</dbReference>
<keyword evidence="7 13" id="KW-0863">Zinc-finger</keyword>
<evidence type="ECO:0000256" key="10">
    <source>
        <dbReference type="ARBA" id="ARBA00022853"/>
    </source>
</evidence>
<evidence type="ECO:0000313" key="19">
    <source>
        <dbReference type="Proteomes" id="UP000242450"/>
    </source>
</evidence>
<dbReference type="EC" id="2.3.2.27" evidence="14"/>
<evidence type="ECO:0000256" key="13">
    <source>
        <dbReference type="PROSITE-ProRule" id="PRU00175"/>
    </source>
</evidence>
<dbReference type="GO" id="GO:0008270">
    <property type="term" value="F:zinc ion binding"/>
    <property type="evidence" value="ECO:0007669"/>
    <property type="project" value="UniProtKB-KW"/>
</dbReference>
<evidence type="ECO:0000256" key="9">
    <source>
        <dbReference type="ARBA" id="ARBA00022833"/>
    </source>
</evidence>
<dbReference type="Proteomes" id="UP000242450">
    <property type="component" value="Chromosome 16"/>
</dbReference>
<evidence type="ECO:0000313" key="18">
    <source>
        <dbReference type="EMBL" id="OWK07338.1"/>
    </source>
</evidence>
<evidence type="ECO:0000256" key="5">
    <source>
        <dbReference type="ARBA" id="ARBA00022679"/>
    </source>
</evidence>
<sequence length="922" mass="107415">MSGIGNKRAAGEPGTSVPPEKKTAVEDSGTTVETIKLGGVSSTEELDIRTLQTKNRKLAEMLDQRQAIEDELREHIEKLERRQATDDASLLIVNRYWSQFDENIRIILKRYDLEQGLGDLLTERKALVVPEPEPDSDSNQERKDDRERGEGQEPAFSFLATLASSSSEEMESQLQERVESSRRAVSQIVTVYDKLQEKVELLSRKLNSGDNLMVEEAVQELNSFLAQENTRLQELTDLLQEKHCTMSQEFSKLQSKVETAESRVSVLESMIDDLQWDIDKIRKREQRLNRHLAEVLERASAVLFIVNSKGYKVYGAGSSLYGGTITINARKFEEMNAELEENKELAQNRHCELEKLRQDFEEVTSQNEKLKRDEVSLHKKLRTEVIQLEDTLAQVRKEYEMLRIEFEQTLAANEQAGPINREMRHLISSLQNHNHQLKGEVLRYKRKLREAQSDLNKTRLRSGSALLQSQSSTEDPKDEPAELKQDPEDVAAQSAASKASQEEVNEIKSKRDEEERERERREKEREREREREKEKEREREKQKLKESEKERESAKEKEKGKHDDGRKKEAEIIKQLKIELKKAQESQKEMKLLLDMYRSAPKEQRDKVQLMAAEKKSKAELEDLRQRLKDLEDKEKKENKKMADEDALRKIRAVEEQIEYLQKKLAMAKQEEEALLSEMDVTGQAFEDMQEQNIRLMQQLREKDDANFKLMSERIKSNQIHKLLKEEKEELADQVLTLKTQVDAQLQVVRKLEEKEHLLQSNIGTGEKELGLRTQALEMNKRKAMEAAQLADDLKAQLEMAQKKLHDFQDEIVENSVTKEKDMFNFKRAQEDISRLRRKLETTKKPDNVPKCDEILMEEIKDYKARLTCPCCNMRKKDAVLTKCFHVFCFECVKTRYDTRQRKCPKCNAAFGANDFHRIYIG</sequence>
<keyword evidence="8 14" id="KW-0833">Ubl conjugation pathway</keyword>
<evidence type="ECO:0000256" key="15">
    <source>
        <dbReference type="SAM" id="Coils"/>
    </source>
</evidence>
<protein>
    <recommendedName>
        <fullName evidence="14">E3 ubiquitin protein ligase</fullName>
        <ecNumber evidence="14">2.3.2.27</ecNumber>
    </recommendedName>
</protein>
<evidence type="ECO:0000256" key="8">
    <source>
        <dbReference type="ARBA" id="ARBA00022786"/>
    </source>
</evidence>
<dbReference type="InterPro" id="IPR058643">
    <property type="entry name" value="BRE1-like_CC"/>
</dbReference>
<evidence type="ECO:0000256" key="11">
    <source>
        <dbReference type="ARBA" id="ARBA00023054"/>
    </source>
</evidence>
<dbReference type="GO" id="GO:0006325">
    <property type="term" value="P:chromatin organization"/>
    <property type="evidence" value="ECO:0007669"/>
    <property type="project" value="UniProtKB-KW"/>
</dbReference>
<dbReference type="GO" id="GO:0005634">
    <property type="term" value="C:nucleus"/>
    <property type="evidence" value="ECO:0007669"/>
    <property type="project" value="UniProtKB-SubCell"/>
</dbReference>
<feature type="coiled-coil region" evidence="15">
    <location>
        <begin position="271"/>
        <end position="298"/>
    </location>
</feature>
<proteinExistence type="inferred from homology"/>
<keyword evidence="6 14" id="KW-0479">Metal-binding</keyword>
<dbReference type="PANTHER" id="PTHR23163:SF2">
    <property type="entry name" value="E3 UBIQUITIN-PROTEIN LIGASE BRE1A"/>
    <property type="match status" value="1"/>
</dbReference>
<evidence type="ECO:0000256" key="4">
    <source>
        <dbReference type="ARBA" id="ARBA00005555"/>
    </source>
</evidence>
<evidence type="ECO:0000256" key="2">
    <source>
        <dbReference type="ARBA" id="ARBA00004123"/>
    </source>
</evidence>
<dbReference type="CDD" id="cd16814">
    <property type="entry name" value="RING-HC_RNF20"/>
    <property type="match status" value="1"/>
</dbReference>
<dbReference type="EMBL" id="MKHE01000016">
    <property type="protein sequence ID" value="OWK07338.1"/>
    <property type="molecule type" value="Genomic_DNA"/>
</dbReference>
<comment type="pathway">
    <text evidence="3 14">Protein modification; protein ubiquitination.</text>
</comment>
<dbReference type="PROSITE" id="PS50089">
    <property type="entry name" value="ZF_RING_2"/>
    <property type="match status" value="1"/>
</dbReference>
<dbReference type="InterPro" id="IPR018957">
    <property type="entry name" value="Znf_C3HC4_RING-type"/>
</dbReference>
<keyword evidence="9 14" id="KW-0862">Zinc</keyword>
<evidence type="ECO:0000259" key="17">
    <source>
        <dbReference type="PROSITE" id="PS50089"/>
    </source>
</evidence>
<dbReference type="Gene3D" id="3.30.40.10">
    <property type="entry name" value="Zinc/RING finger domain, C3HC4 (zinc finger)"/>
    <property type="match status" value="1"/>
</dbReference>
<accession>A0A212CMT3</accession>
<comment type="subcellular location">
    <subcellularLocation>
        <location evidence="2 14">Nucleus</location>
    </subcellularLocation>
</comment>
<keyword evidence="5 14" id="KW-0808">Transferase</keyword>
<keyword evidence="12 14" id="KW-0539">Nucleus</keyword>
<gene>
    <name evidence="18" type="ORF">Celaphus_00016972</name>
</gene>
<evidence type="ECO:0000256" key="3">
    <source>
        <dbReference type="ARBA" id="ARBA00004906"/>
    </source>
</evidence>
<dbReference type="OrthoDB" id="10266039at2759"/>
<dbReference type="Pfam" id="PF00097">
    <property type="entry name" value="zf-C3HC4"/>
    <property type="match status" value="1"/>
</dbReference>
<comment type="subunit">
    <text evidence="14">Component of the RNF20/40 complex (also known as BRE1 complex) probably composed of 2 copies of RNF20/BRE1A and 2 copies of RNF40/BRE1B. Interacts with UBE2E1/UBCH6.</text>
</comment>
<evidence type="ECO:0000256" key="12">
    <source>
        <dbReference type="ARBA" id="ARBA00023242"/>
    </source>
</evidence>
<comment type="catalytic activity">
    <reaction evidence="1 14">
        <text>S-ubiquitinyl-[E2 ubiquitin-conjugating enzyme]-L-cysteine + [acceptor protein]-L-lysine = [E2 ubiquitin-conjugating enzyme]-L-cysteine + N(6)-ubiquitinyl-[acceptor protein]-L-lysine.</text>
        <dbReference type="EC" id="2.3.2.27"/>
    </reaction>
</comment>
<feature type="compositionally biased region" description="Basic and acidic residues" evidence="16">
    <location>
        <begin position="474"/>
        <end position="487"/>
    </location>
</feature>
<evidence type="ECO:0000256" key="1">
    <source>
        <dbReference type="ARBA" id="ARBA00000900"/>
    </source>
</evidence>
<keyword evidence="10 14" id="KW-0156">Chromatin regulator</keyword>
<reference evidence="18 19" key="1">
    <citation type="journal article" date="2018" name="Mol. Genet. Genomics">
        <title>The red deer Cervus elaphus genome CerEla1.0: sequencing, annotating, genes, and chromosomes.</title>
        <authorList>
            <person name="Bana N.A."/>
            <person name="Nyiri A."/>
            <person name="Nagy J."/>
            <person name="Frank K."/>
            <person name="Nagy T."/>
            <person name="Steger V."/>
            <person name="Schiller M."/>
            <person name="Lakatos P."/>
            <person name="Sugar L."/>
            <person name="Horn P."/>
            <person name="Barta E."/>
            <person name="Orosz L."/>
        </authorList>
    </citation>
    <scope>NUCLEOTIDE SEQUENCE [LARGE SCALE GENOMIC DNA]</scope>
    <source>
        <strain evidence="18">Hungarian</strain>
    </source>
</reference>